<feature type="transmembrane region" description="Helical" evidence="7">
    <location>
        <begin position="258"/>
        <end position="276"/>
    </location>
</feature>
<protein>
    <submittedName>
        <fullName evidence="9">Type VII secretion integral membrane protein EccD</fullName>
    </submittedName>
</protein>
<keyword evidence="10" id="KW-1185">Reference proteome</keyword>
<evidence type="ECO:0000256" key="3">
    <source>
        <dbReference type="ARBA" id="ARBA00022475"/>
    </source>
</evidence>
<accession>A0ABV9Y573</accession>
<sequence length="464" mass="47151">MATGTTVFSRVTVVAPRTRIDVALPADVAVADLLPMLLDMAKEATPDGGVRHGGWALAKLGDGPLDPSRTLASLGVVDGELLQLRKRNENPPPPLYDDVVDAIAESDPDSFRPWTKDTARRYGHLAGALALITAAIAVLMSGPLGGGGNLAPAISAGVVAIVALAAGAVISRSYNATGTGVLIAAAGGLPMAYVAGLYTVPGEVGRPSLLLASALVLIFASAAILLIGRGITVFIAAATAGALSGLAFLVGIFVDHPVVGIAAATAAVSLAALSALPRLTIQLAKLPLPTVPGSAEDLKEDTGFPEYSVIERRTANAHEYLTGMIIGCGGIAAVFGVIAATDDSIWGTLLAIAVTLVLLLRGRSYANGAQAVALLVSGMVAGAGVLVGWLVQSPPGDRLLYVFGSLVVVGAAALVLGVIFPNQKFSPVLRRTVDVLEAILIASVLPLALAVMDLYVAMRQLIPA</sequence>
<dbReference type="InterPro" id="IPR006707">
    <property type="entry name" value="T7SS_EccD"/>
</dbReference>
<feature type="transmembrane region" description="Helical" evidence="7">
    <location>
        <begin position="233"/>
        <end position="252"/>
    </location>
</feature>
<feature type="transmembrane region" description="Helical" evidence="7">
    <location>
        <begin position="344"/>
        <end position="360"/>
    </location>
</feature>
<evidence type="ECO:0000256" key="1">
    <source>
        <dbReference type="ARBA" id="ARBA00004651"/>
    </source>
</evidence>
<dbReference type="InterPro" id="IPR044049">
    <property type="entry name" value="EccD_transm"/>
</dbReference>
<feature type="transmembrane region" description="Helical" evidence="7">
    <location>
        <begin position="182"/>
        <end position="201"/>
    </location>
</feature>
<organism evidence="9 10">
    <name type="scientific">Saccharothrix xinjiangensis</name>
    <dbReference type="NCBI Taxonomy" id="204798"/>
    <lineage>
        <taxon>Bacteria</taxon>
        <taxon>Bacillati</taxon>
        <taxon>Actinomycetota</taxon>
        <taxon>Actinomycetes</taxon>
        <taxon>Pseudonocardiales</taxon>
        <taxon>Pseudonocardiaceae</taxon>
        <taxon>Saccharothrix</taxon>
    </lineage>
</organism>
<comment type="subcellular location">
    <subcellularLocation>
        <location evidence="1">Cell membrane</location>
        <topology evidence="1">Multi-pass membrane protein</topology>
    </subcellularLocation>
</comment>
<dbReference type="NCBIfam" id="TIGR03920">
    <property type="entry name" value="T7SS_EccD"/>
    <property type="match status" value="1"/>
</dbReference>
<dbReference type="RefSeq" id="WP_344036106.1">
    <property type="nucleotide sequence ID" value="NZ_BAAAKE010000004.1"/>
</dbReference>
<evidence type="ECO:0000256" key="6">
    <source>
        <dbReference type="ARBA" id="ARBA00023136"/>
    </source>
</evidence>
<dbReference type="InterPro" id="IPR024962">
    <property type="entry name" value="YukD-like"/>
</dbReference>
<dbReference type="PIRSF" id="PIRSF017804">
    <property type="entry name" value="Secretion_EccD1"/>
    <property type="match status" value="1"/>
</dbReference>
<keyword evidence="3" id="KW-1003">Cell membrane</keyword>
<dbReference type="Pfam" id="PF08817">
    <property type="entry name" value="YukD"/>
    <property type="match status" value="1"/>
</dbReference>
<feature type="transmembrane region" description="Helical" evidence="7">
    <location>
        <begin position="122"/>
        <end position="144"/>
    </location>
</feature>
<gene>
    <name evidence="9" type="primary">eccD</name>
    <name evidence="9" type="ORF">ACFPFM_29195</name>
</gene>
<name>A0ABV9Y573_9PSEU</name>
<feature type="transmembrane region" description="Helical" evidence="7">
    <location>
        <begin position="398"/>
        <end position="420"/>
    </location>
</feature>
<evidence type="ECO:0000256" key="5">
    <source>
        <dbReference type="ARBA" id="ARBA00022989"/>
    </source>
</evidence>
<evidence type="ECO:0000256" key="4">
    <source>
        <dbReference type="ARBA" id="ARBA00022692"/>
    </source>
</evidence>
<keyword evidence="5 7" id="KW-1133">Transmembrane helix</keyword>
<comment type="caution">
    <text evidence="9">The sequence shown here is derived from an EMBL/GenBank/DDBJ whole genome shotgun (WGS) entry which is preliminary data.</text>
</comment>
<evidence type="ECO:0000313" key="10">
    <source>
        <dbReference type="Proteomes" id="UP001595833"/>
    </source>
</evidence>
<proteinExistence type="inferred from homology"/>
<keyword evidence="6 7" id="KW-0472">Membrane</keyword>
<evidence type="ECO:0000256" key="2">
    <source>
        <dbReference type="ARBA" id="ARBA00006162"/>
    </source>
</evidence>
<comment type="similarity">
    <text evidence="2">Belongs to the EccD/Snm4 family.</text>
</comment>
<dbReference type="Proteomes" id="UP001595833">
    <property type="component" value="Unassembled WGS sequence"/>
</dbReference>
<dbReference type="Pfam" id="PF19053">
    <property type="entry name" value="EccD"/>
    <property type="match status" value="1"/>
</dbReference>
<feature type="transmembrane region" description="Helical" evidence="7">
    <location>
        <begin position="320"/>
        <end position="338"/>
    </location>
</feature>
<reference evidence="10" key="1">
    <citation type="journal article" date="2019" name="Int. J. Syst. Evol. Microbiol.">
        <title>The Global Catalogue of Microorganisms (GCM) 10K type strain sequencing project: providing services to taxonomists for standard genome sequencing and annotation.</title>
        <authorList>
            <consortium name="The Broad Institute Genomics Platform"/>
            <consortium name="The Broad Institute Genome Sequencing Center for Infectious Disease"/>
            <person name="Wu L."/>
            <person name="Ma J."/>
        </authorList>
    </citation>
    <scope>NUCLEOTIDE SEQUENCE [LARGE SCALE GENOMIC DNA]</scope>
    <source>
        <strain evidence="10">KCTC 12848</strain>
    </source>
</reference>
<feature type="transmembrane region" description="Helical" evidence="7">
    <location>
        <begin position="150"/>
        <end position="170"/>
    </location>
</feature>
<feature type="transmembrane region" description="Helical" evidence="7">
    <location>
        <begin position="207"/>
        <end position="226"/>
    </location>
</feature>
<dbReference type="Gene3D" id="3.10.20.90">
    <property type="entry name" value="Phosphatidylinositol 3-kinase Catalytic Subunit, Chain A, domain 1"/>
    <property type="match status" value="1"/>
</dbReference>
<feature type="domain" description="EccD-like transmembrane" evidence="8">
    <location>
        <begin position="119"/>
        <end position="461"/>
    </location>
</feature>
<evidence type="ECO:0000313" key="9">
    <source>
        <dbReference type="EMBL" id="MFC5057810.1"/>
    </source>
</evidence>
<evidence type="ECO:0000259" key="8">
    <source>
        <dbReference type="Pfam" id="PF19053"/>
    </source>
</evidence>
<feature type="transmembrane region" description="Helical" evidence="7">
    <location>
        <begin position="432"/>
        <end position="458"/>
    </location>
</feature>
<keyword evidence="4 7" id="KW-0812">Transmembrane</keyword>
<dbReference type="EMBL" id="JBHSJB010000028">
    <property type="protein sequence ID" value="MFC5057810.1"/>
    <property type="molecule type" value="Genomic_DNA"/>
</dbReference>
<evidence type="ECO:0000256" key="7">
    <source>
        <dbReference type="SAM" id="Phobius"/>
    </source>
</evidence>
<feature type="transmembrane region" description="Helical" evidence="7">
    <location>
        <begin position="372"/>
        <end position="392"/>
    </location>
</feature>